<dbReference type="InterPro" id="IPR036890">
    <property type="entry name" value="HATPase_C_sf"/>
</dbReference>
<name>W6M447_9GAMM</name>
<dbReference type="PANTHER" id="PTHR44591:SF3">
    <property type="entry name" value="RESPONSE REGULATORY DOMAIN-CONTAINING PROTEIN"/>
    <property type="match status" value="1"/>
</dbReference>
<dbReference type="Gene3D" id="3.40.50.2300">
    <property type="match status" value="1"/>
</dbReference>
<keyword evidence="3" id="KW-0812">Transmembrane</keyword>
<dbReference type="STRING" id="1400863.BN873_330048"/>
<evidence type="ECO:0000313" key="6">
    <source>
        <dbReference type="Proteomes" id="UP000035760"/>
    </source>
</evidence>
<keyword evidence="6" id="KW-1185">Reference proteome</keyword>
<keyword evidence="1 2" id="KW-0597">Phosphoprotein</keyword>
<evidence type="ECO:0000256" key="1">
    <source>
        <dbReference type="ARBA" id="ARBA00022553"/>
    </source>
</evidence>
<evidence type="ECO:0000256" key="2">
    <source>
        <dbReference type="PROSITE-ProRule" id="PRU00169"/>
    </source>
</evidence>
<dbReference type="Pfam" id="PF00072">
    <property type="entry name" value="Response_reg"/>
    <property type="match status" value="1"/>
</dbReference>
<dbReference type="GO" id="GO:0000160">
    <property type="term" value="P:phosphorelay signal transduction system"/>
    <property type="evidence" value="ECO:0007669"/>
    <property type="project" value="InterPro"/>
</dbReference>
<dbReference type="InterPro" id="IPR011006">
    <property type="entry name" value="CheY-like_superfamily"/>
</dbReference>
<sequence>MAVLNVIETLRLHYKGAFVAAALAFGIWDAQIVGFFAWPDAVIYDLAMRHAPARPGTPRVLVVGADPQDRDAGDSYWLRALETLAKLDARQIIFTFLPTKASSRFYQQATSAGNVLFGRGLIADPTNSTEGVQLEPWPSAVGTLGKQPAFGVVTLPPASNGIYRHQYAWHTVQGHRYPALENQAASQWAVNQPPLPETPYWVNFRGGSAYLPTVELGRVLRDGLIPTVVKGRSVLIGLLPSPRTPGLHTPLDPADGPGMSLLTFQGYALETLLNDQPIQPLATALTLALLVIAVVTNIILYQWGWPRLGPWLTGAVLAIYAAAAWLLPLYAQLWLPLTALVVAQAGAFVTVFWYKLLAQDRAIRSLAIDLSARSREQAIPPGFYAASEPWNQVVDLVRQTLDLTWLIFLERIPNQYYVREIAALNCQFADINERRRDYRRLPYSEAVAERRTVRLVQRLFLKAESPGEQYMTPLLFGGELLGFWAMGAMPDNVAANPGFFALVENFRDQIAEMLYHRLQWQQQLPERGGHTVRYLRLEGGESHDHALRQALLAFERRLFRLEQVFQGLETAAIFYSPFGRVLQTNEAMTAILRRGQLPAYEMTALDLLSTLSGISLSEGRQTLQRVFVSHQPVTLLAKLPGEPERRYTLRVRPVLASDSARPPGEMAEALPFQLQGVLIELIDVTALHNLSLVKVELTDRVHQQLRDHLQAMLLAIDLHLEPAQEERRRIDRRQSSRGILEQQVKIAVDLLDRAEQYLLTDLATLQQFDRYPVEPRTPLRAALERLANQAEERQVRLTAEMPELLNLAMADADILQDILHTLLAVLLDDAMTDSQLAVTLREQEGWVIYEFRNQGFGMPDDRLQAWLSRDDSEATPLFRRLRVARHQVIGWHGVLQGYSALGEGIRFVMRLPSFGQTLQREELTARSQRHLPGTAAQRILVVDDSEVIQRLICLSLEAKGYQARAAADGQQAIAVLQGWLPDLIVLDMIMPVMNGFEFLEWRNHEYPNVPVLALTALERSGSDEPILAAGANAVLFKPIQVPDLLAEIERLLRERPISAPVAAV</sequence>
<evidence type="ECO:0000256" key="3">
    <source>
        <dbReference type="SAM" id="Phobius"/>
    </source>
</evidence>
<keyword evidence="3" id="KW-1133">Transmembrane helix</keyword>
<dbReference type="PROSITE" id="PS50110">
    <property type="entry name" value="RESPONSE_REGULATORY"/>
    <property type="match status" value="1"/>
</dbReference>
<dbReference type="InterPro" id="IPR050595">
    <property type="entry name" value="Bact_response_regulator"/>
</dbReference>
<dbReference type="CDD" id="cd17546">
    <property type="entry name" value="REC_hyHK_CKI1_RcsC-like"/>
    <property type="match status" value="1"/>
</dbReference>
<feature type="transmembrane region" description="Helical" evidence="3">
    <location>
        <begin position="308"/>
        <end position="327"/>
    </location>
</feature>
<reference evidence="5" key="2">
    <citation type="submission" date="2014-03" db="EMBL/GenBank/DDBJ databases">
        <title>Candidatus Competibacter-lineage genomes retrieved from metagenomes reveal functional metabolic diversity.</title>
        <authorList>
            <person name="McIlroy S.J."/>
            <person name="Albertsen M."/>
            <person name="Andresen E.K."/>
            <person name="Saunders A.M."/>
            <person name="Kristiansen R."/>
            <person name="Stokholm-Bjerregaard M."/>
            <person name="Nielsen K.L."/>
            <person name="Nielsen P.H."/>
        </authorList>
    </citation>
    <scope>NUCLEOTIDE SEQUENCE</scope>
    <source>
        <strain evidence="5">Run_A_D11</strain>
    </source>
</reference>
<feature type="transmembrane region" description="Helical" evidence="3">
    <location>
        <begin position="281"/>
        <end position="301"/>
    </location>
</feature>
<dbReference type="SUPFAM" id="SSF55874">
    <property type="entry name" value="ATPase domain of HSP90 chaperone/DNA topoisomerase II/histidine kinase"/>
    <property type="match status" value="1"/>
</dbReference>
<dbReference type="InterPro" id="IPR001789">
    <property type="entry name" value="Sig_transdc_resp-reg_receiver"/>
</dbReference>
<keyword evidence="3" id="KW-0472">Membrane</keyword>
<dbReference type="AlphaFoldDB" id="W6M447"/>
<dbReference type="SUPFAM" id="SSF52172">
    <property type="entry name" value="CheY-like"/>
    <property type="match status" value="1"/>
</dbReference>
<comment type="caution">
    <text evidence="5">The sequence shown here is derived from an EMBL/GenBank/DDBJ whole genome shotgun (WGS) entry which is preliminary data.</text>
</comment>
<evidence type="ECO:0000313" key="5">
    <source>
        <dbReference type="EMBL" id="CDI02571.1"/>
    </source>
</evidence>
<dbReference type="OrthoDB" id="6127963at2"/>
<evidence type="ECO:0000259" key="4">
    <source>
        <dbReference type="PROSITE" id="PS50110"/>
    </source>
</evidence>
<reference evidence="5" key="1">
    <citation type="submission" date="2013-07" db="EMBL/GenBank/DDBJ databases">
        <authorList>
            <person name="McIlroy S."/>
        </authorList>
    </citation>
    <scope>NUCLEOTIDE SEQUENCE [LARGE SCALE GENOMIC DNA]</scope>
    <source>
        <strain evidence="5">Run_A_D11</strain>
    </source>
</reference>
<dbReference type="SMART" id="SM01080">
    <property type="entry name" value="CHASE2"/>
    <property type="match status" value="1"/>
</dbReference>
<organism evidence="5 6">
    <name type="scientific">Candidatus Competibacter denitrificans Run_A_D11</name>
    <dbReference type="NCBI Taxonomy" id="1400863"/>
    <lineage>
        <taxon>Bacteria</taxon>
        <taxon>Pseudomonadati</taxon>
        <taxon>Pseudomonadota</taxon>
        <taxon>Gammaproteobacteria</taxon>
        <taxon>Candidatus Competibacteraceae</taxon>
        <taxon>Candidatus Competibacter</taxon>
    </lineage>
</organism>
<dbReference type="SMART" id="SM00448">
    <property type="entry name" value="REC"/>
    <property type="match status" value="1"/>
</dbReference>
<accession>W6M447</accession>
<dbReference type="Gene3D" id="3.30.565.10">
    <property type="entry name" value="Histidine kinase-like ATPase, C-terminal domain"/>
    <property type="match status" value="1"/>
</dbReference>
<dbReference type="RefSeq" id="WP_048672897.1">
    <property type="nucleotide sequence ID" value="NZ_CBTJ020000040.1"/>
</dbReference>
<proteinExistence type="predicted"/>
<dbReference type="Proteomes" id="UP000035760">
    <property type="component" value="Unassembled WGS sequence"/>
</dbReference>
<dbReference type="PANTHER" id="PTHR44591">
    <property type="entry name" value="STRESS RESPONSE REGULATOR PROTEIN 1"/>
    <property type="match status" value="1"/>
</dbReference>
<feature type="domain" description="Response regulatory" evidence="4">
    <location>
        <begin position="938"/>
        <end position="1052"/>
    </location>
</feature>
<dbReference type="EMBL" id="CBTJ020000040">
    <property type="protein sequence ID" value="CDI02571.1"/>
    <property type="molecule type" value="Genomic_DNA"/>
</dbReference>
<dbReference type="InterPro" id="IPR007890">
    <property type="entry name" value="CHASE2"/>
</dbReference>
<gene>
    <name evidence="5" type="ORF">BN873_330048</name>
</gene>
<protein>
    <recommendedName>
        <fullName evidence="4">Response regulatory domain-containing protein</fullName>
    </recommendedName>
</protein>
<feature type="modified residue" description="4-aspartylphosphate" evidence="2">
    <location>
        <position position="987"/>
    </location>
</feature>